<dbReference type="PIRSF" id="PIRSF001589">
    <property type="entry name" value="Asn_synthetase_glu-h"/>
    <property type="match status" value="1"/>
</dbReference>
<evidence type="ECO:0000256" key="11">
    <source>
        <dbReference type="PIRSR" id="PIRSR001589-3"/>
    </source>
</evidence>
<evidence type="ECO:0000256" key="2">
    <source>
        <dbReference type="ARBA" id="ARBA00005752"/>
    </source>
</evidence>
<dbReference type="SUPFAM" id="SSF56235">
    <property type="entry name" value="N-terminal nucleophile aminohydrolases (Ntn hydrolases)"/>
    <property type="match status" value="1"/>
</dbReference>
<evidence type="ECO:0000256" key="5">
    <source>
        <dbReference type="ARBA" id="ARBA00022840"/>
    </source>
</evidence>
<organism evidence="13 14">
    <name type="scientific">Sulfobacillus acidophilus</name>
    <dbReference type="NCBI Taxonomy" id="53633"/>
    <lineage>
        <taxon>Bacteria</taxon>
        <taxon>Bacillati</taxon>
        <taxon>Bacillota</taxon>
        <taxon>Clostridia</taxon>
        <taxon>Eubacteriales</taxon>
        <taxon>Clostridiales Family XVII. Incertae Sedis</taxon>
        <taxon>Sulfobacillus</taxon>
    </lineage>
</organism>
<sequence>MCGIAGIWRRDRLVLEHELTAMLDFLKHRGRDGQGTFVQRGLGIGMRRLAIIDVAHGHQPYVSEDGRIVAVFNGELYNYPHLQHELKARGHRLRSDADGETLVHLYEEYGDNLLSHIAGMFALAVFDQERQQLLLARDRIGQKPLYILEMDHTLAFASEMKAFLGLNEFNPAVDERFLASYLGHRFTPAPHTLMRRVTKLRPGEALRVKADGRRERWLYWQPTVVEPITEGTITQWARQLDQLLSDVVKSHLVADVPVGLFLSGGLDSSVLAALVSQANGPRVEAWSAAFAARFPGYDEFGWAKQVADQYHFPIRRIAVDSQITPDRVRQLAYILDEPMGDPTVLPLDGVAEAAGQFHRVMLSGEGADEIFGGYAGYGEVQSLQWVRKVPYRLRQWWVNQGFKGAGAFARAAEPMAARYRGVGMTFSPAEQERLLTKDLLHPDRPAAVREYWQAVSHLSELQAMQGFDVRWFLPDDVLLKADRIGMHHNIEIRVPYCDHAIVEFALQIPLALRRTGRLDKRVLRQVARRYLPGEIVWRPKNGFPTPLTALMAGPLYDTVYDSLTDHHFTQRGWFQRSAVQALLGQLAAHNPVAARQSYALLMLELWTQELVDKGVRQAAQTPSSGAILPGRPL</sequence>
<dbReference type="InterPro" id="IPR014729">
    <property type="entry name" value="Rossmann-like_a/b/a_fold"/>
</dbReference>
<dbReference type="GO" id="GO:0006529">
    <property type="term" value="P:asparagine biosynthetic process"/>
    <property type="evidence" value="ECO:0007669"/>
    <property type="project" value="UniProtKB-KW"/>
</dbReference>
<feature type="domain" description="Glutamine amidotransferase type-2" evidence="12">
    <location>
        <begin position="2"/>
        <end position="211"/>
    </location>
</feature>
<gene>
    <name evidence="13" type="primary">asnB</name>
    <name evidence="13" type="ORF">C7B45_02245</name>
</gene>
<dbReference type="CDD" id="cd01991">
    <property type="entry name" value="Asn_synthase_B_C"/>
    <property type="match status" value="1"/>
</dbReference>
<keyword evidence="6 9" id="KW-0061">Asparagine biosynthesis</keyword>
<dbReference type="Gene3D" id="3.40.50.620">
    <property type="entry name" value="HUPs"/>
    <property type="match status" value="1"/>
</dbReference>
<comment type="similarity">
    <text evidence="2">Belongs to the asparagine synthetase family.</text>
</comment>
<feature type="binding site" evidence="10">
    <location>
        <begin position="363"/>
        <end position="364"/>
    </location>
    <ligand>
        <name>ATP</name>
        <dbReference type="ChEBI" id="CHEBI:30616"/>
    </ligand>
</feature>
<dbReference type="Pfam" id="PF00733">
    <property type="entry name" value="Asn_synthase"/>
    <property type="match status" value="1"/>
</dbReference>
<evidence type="ECO:0000256" key="3">
    <source>
        <dbReference type="ARBA" id="ARBA00012737"/>
    </source>
</evidence>
<comment type="caution">
    <text evidence="13">The sequence shown here is derived from an EMBL/GenBank/DDBJ whole genome shotgun (WGS) entry which is preliminary data.</text>
</comment>
<keyword evidence="5 10" id="KW-0067">ATP-binding</keyword>
<dbReference type="EC" id="6.3.5.4" evidence="3"/>
<proteinExistence type="inferred from homology"/>
<dbReference type="AlphaFoldDB" id="A0A2T2WN58"/>
<name>A0A2T2WN58_9FIRM</name>
<dbReference type="InterPro" id="IPR017932">
    <property type="entry name" value="GATase_2_dom"/>
</dbReference>
<dbReference type="Proteomes" id="UP000241848">
    <property type="component" value="Unassembled WGS sequence"/>
</dbReference>
<dbReference type="Pfam" id="PF13537">
    <property type="entry name" value="GATase_7"/>
    <property type="match status" value="1"/>
</dbReference>
<dbReference type="GO" id="GO:0005829">
    <property type="term" value="C:cytosol"/>
    <property type="evidence" value="ECO:0007669"/>
    <property type="project" value="TreeGrafter"/>
</dbReference>
<dbReference type="PROSITE" id="PS51278">
    <property type="entry name" value="GATASE_TYPE_2"/>
    <property type="match status" value="1"/>
</dbReference>
<comment type="catalytic activity">
    <reaction evidence="8">
        <text>L-aspartate + L-glutamine + ATP + H2O = L-asparagine + L-glutamate + AMP + diphosphate + H(+)</text>
        <dbReference type="Rhea" id="RHEA:12228"/>
        <dbReference type="ChEBI" id="CHEBI:15377"/>
        <dbReference type="ChEBI" id="CHEBI:15378"/>
        <dbReference type="ChEBI" id="CHEBI:29985"/>
        <dbReference type="ChEBI" id="CHEBI:29991"/>
        <dbReference type="ChEBI" id="CHEBI:30616"/>
        <dbReference type="ChEBI" id="CHEBI:33019"/>
        <dbReference type="ChEBI" id="CHEBI:58048"/>
        <dbReference type="ChEBI" id="CHEBI:58359"/>
        <dbReference type="ChEBI" id="CHEBI:456215"/>
        <dbReference type="EC" id="6.3.5.4"/>
    </reaction>
</comment>
<evidence type="ECO:0000313" key="13">
    <source>
        <dbReference type="EMBL" id="PSR23679.1"/>
    </source>
</evidence>
<evidence type="ECO:0000256" key="6">
    <source>
        <dbReference type="ARBA" id="ARBA00022888"/>
    </source>
</evidence>
<dbReference type="NCBIfam" id="TIGR01536">
    <property type="entry name" value="asn_synth_AEB"/>
    <property type="match status" value="1"/>
</dbReference>
<feature type="binding site" evidence="10">
    <location>
        <position position="98"/>
    </location>
    <ligand>
        <name>L-glutamine</name>
        <dbReference type="ChEBI" id="CHEBI:58359"/>
    </ligand>
</feature>
<evidence type="ECO:0000313" key="14">
    <source>
        <dbReference type="Proteomes" id="UP000241848"/>
    </source>
</evidence>
<feature type="site" description="Important for beta-aspartyl-AMP intermediate formation" evidence="11">
    <location>
        <position position="365"/>
    </location>
</feature>
<dbReference type="InterPro" id="IPR051786">
    <property type="entry name" value="ASN_synthetase/amidase"/>
</dbReference>
<evidence type="ECO:0000256" key="7">
    <source>
        <dbReference type="ARBA" id="ARBA00022962"/>
    </source>
</evidence>
<keyword evidence="9" id="KW-0028">Amino-acid biosynthesis</keyword>
<dbReference type="InterPro" id="IPR033738">
    <property type="entry name" value="AsnB_N"/>
</dbReference>
<dbReference type="InterPro" id="IPR006426">
    <property type="entry name" value="Asn_synth_AEB"/>
</dbReference>
<evidence type="ECO:0000259" key="12">
    <source>
        <dbReference type="PROSITE" id="PS51278"/>
    </source>
</evidence>
<protein>
    <recommendedName>
        <fullName evidence="3">asparagine synthase (glutamine-hydrolyzing)</fullName>
        <ecNumber evidence="3">6.3.5.4</ecNumber>
    </recommendedName>
</protein>
<dbReference type="CDD" id="cd00712">
    <property type="entry name" value="AsnB"/>
    <property type="match status" value="1"/>
</dbReference>
<dbReference type="PANTHER" id="PTHR43284">
    <property type="entry name" value="ASPARAGINE SYNTHETASE (GLUTAMINE-HYDROLYZING)"/>
    <property type="match status" value="1"/>
</dbReference>
<dbReference type="EMBL" id="PXYV01000004">
    <property type="protein sequence ID" value="PSR23679.1"/>
    <property type="molecule type" value="Genomic_DNA"/>
</dbReference>
<dbReference type="GO" id="GO:0005524">
    <property type="term" value="F:ATP binding"/>
    <property type="evidence" value="ECO:0007669"/>
    <property type="project" value="UniProtKB-KW"/>
</dbReference>
<evidence type="ECO:0000256" key="10">
    <source>
        <dbReference type="PIRSR" id="PIRSR001589-2"/>
    </source>
</evidence>
<dbReference type="SUPFAM" id="SSF52402">
    <property type="entry name" value="Adenine nucleotide alpha hydrolases-like"/>
    <property type="match status" value="1"/>
</dbReference>
<feature type="active site" description="For GATase activity" evidence="9">
    <location>
        <position position="2"/>
    </location>
</feature>
<evidence type="ECO:0000256" key="9">
    <source>
        <dbReference type="PIRSR" id="PIRSR001589-1"/>
    </source>
</evidence>
<reference evidence="13 14" key="1">
    <citation type="journal article" date="2014" name="BMC Genomics">
        <title>Comparison of environmental and isolate Sulfobacillus genomes reveals diverse carbon, sulfur, nitrogen, and hydrogen metabolisms.</title>
        <authorList>
            <person name="Justice N.B."/>
            <person name="Norman A."/>
            <person name="Brown C.T."/>
            <person name="Singh A."/>
            <person name="Thomas B.C."/>
            <person name="Banfield J.F."/>
        </authorList>
    </citation>
    <scope>NUCLEOTIDE SEQUENCE [LARGE SCALE GENOMIC DNA]</scope>
    <source>
        <strain evidence="13">AMDSBA3</strain>
    </source>
</reference>
<keyword evidence="4 10" id="KW-0547">Nucleotide-binding</keyword>
<dbReference type="Gene3D" id="3.60.20.10">
    <property type="entry name" value="Glutamine Phosphoribosylpyrophosphate, subunit 1, domain 1"/>
    <property type="match status" value="1"/>
</dbReference>
<evidence type="ECO:0000256" key="8">
    <source>
        <dbReference type="ARBA" id="ARBA00048741"/>
    </source>
</evidence>
<dbReference type="InterPro" id="IPR029055">
    <property type="entry name" value="Ntn_hydrolases_N"/>
</dbReference>
<evidence type="ECO:0000256" key="1">
    <source>
        <dbReference type="ARBA" id="ARBA00005187"/>
    </source>
</evidence>
<comment type="pathway">
    <text evidence="1">Amino-acid biosynthesis; L-asparagine biosynthesis; L-asparagine from L-aspartate (L-Gln route): step 1/1.</text>
</comment>
<keyword evidence="7 9" id="KW-0315">Glutamine amidotransferase</keyword>
<dbReference type="InterPro" id="IPR001962">
    <property type="entry name" value="Asn_synthase"/>
</dbReference>
<dbReference type="GO" id="GO:0004066">
    <property type="term" value="F:asparagine synthase (glutamine-hydrolyzing) activity"/>
    <property type="evidence" value="ECO:0007669"/>
    <property type="project" value="UniProtKB-EC"/>
</dbReference>
<dbReference type="PANTHER" id="PTHR43284:SF1">
    <property type="entry name" value="ASPARAGINE SYNTHETASE"/>
    <property type="match status" value="1"/>
</dbReference>
<evidence type="ECO:0000256" key="4">
    <source>
        <dbReference type="ARBA" id="ARBA00022741"/>
    </source>
</evidence>
<accession>A0A2T2WN58</accession>